<comment type="caution">
    <text evidence="2">The sequence shown here is derived from an EMBL/GenBank/DDBJ whole genome shotgun (WGS) entry which is preliminary data.</text>
</comment>
<organism evidence="2 3">
    <name type="scientific">Streptosporangium fragile</name>
    <dbReference type="NCBI Taxonomy" id="46186"/>
    <lineage>
        <taxon>Bacteria</taxon>
        <taxon>Bacillati</taxon>
        <taxon>Actinomycetota</taxon>
        <taxon>Actinomycetes</taxon>
        <taxon>Streptosporangiales</taxon>
        <taxon>Streptosporangiaceae</taxon>
        <taxon>Streptosporangium</taxon>
    </lineage>
</organism>
<keyword evidence="1" id="KW-0472">Membrane</keyword>
<keyword evidence="1" id="KW-1133">Transmembrane helix</keyword>
<sequence>MSDPRQSEGMPGGVRAARWMMWAQVVLGALGFLLLLGVLLLSGMPGIGALPGVMYLYPVAVILVGALSAGFASRRRWVRLAGIGIEGAVILDRGYSLATSAVGVNLLVLLDFSLAVIVLTTLSGAAARRWFSR</sequence>
<feature type="transmembrane region" description="Helical" evidence="1">
    <location>
        <begin position="54"/>
        <end position="73"/>
    </location>
</feature>
<evidence type="ECO:0000313" key="2">
    <source>
        <dbReference type="EMBL" id="GAA2877884.1"/>
    </source>
</evidence>
<gene>
    <name evidence="2" type="ORF">GCM10010517_39580</name>
</gene>
<feature type="transmembrane region" description="Helical" evidence="1">
    <location>
        <begin position="104"/>
        <end position="127"/>
    </location>
</feature>
<keyword evidence="1" id="KW-0812">Transmembrane</keyword>
<keyword evidence="3" id="KW-1185">Reference proteome</keyword>
<protein>
    <submittedName>
        <fullName evidence="2">Uncharacterized protein</fullName>
    </submittedName>
</protein>
<name>A0ABP6II39_9ACTN</name>
<proteinExistence type="predicted"/>
<reference evidence="3" key="1">
    <citation type="journal article" date="2019" name="Int. J. Syst. Evol. Microbiol.">
        <title>The Global Catalogue of Microorganisms (GCM) 10K type strain sequencing project: providing services to taxonomists for standard genome sequencing and annotation.</title>
        <authorList>
            <consortium name="The Broad Institute Genomics Platform"/>
            <consortium name="The Broad Institute Genome Sequencing Center for Infectious Disease"/>
            <person name="Wu L."/>
            <person name="Ma J."/>
        </authorList>
    </citation>
    <scope>NUCLEOTIDE SEQUENCE [LARGE SCALE GENOMIC DNA]</scope>
    <source>
        <strain evidence="3">JCM 6242</strain>
    </source>
</reference>
<dbReference type="Proteomes" id="UP001500831">
    <property type="component" value="Unassembled WGS sequence"/>
</dbReference>
<accession>A0ABP6II39</accession>
<evidence type="ECO:0000256" key="1">
    <source>
        <dbReference type="SAM" id="Phobius"/>
    </source>
</evidence>
<dbReference type="EMBL" id="BAAAVI010000027">
    <property type="protein sequence ID" value="GAA2877884.1"/>
    <property type="molecule type" value="Genomic_DNA"/>
</dbReference>
<feature type="transmembrane region" description="Helical" evidence="1">
    <location>
        <begin position="21"/>
        <end position="42"/>
    </location>
</feature>
<dbReference type="RefSeq" id="WP_344973420.1">
    <property type="nucleotide sequence ID" value="NZ_BAAAVI010000027.1"/>
</dbReference>
<evidence type="ECO:0000313" key="3">
    <source>
        <dbReference type="Proteomes" id="UP001500831"/>
    </source>
</evidence>